<comment type="subcellular location">
    <subcellularLocation>
        <location evidence="2">Cell membrane</location>
        <topology evidence="2">Multi-pass membrane protein</topology>
    </subcellularLocation>
</comment>
<dbReference type="RefSeq" id="WP_085864549.1">
    <property type="nucleotide sequence ID" value="NZ_FWFT01000003.1"/>
</dbReference>
<accession>A0A1Y5SJ90</accession>
<dbReference type="InterPro" id="IPR052168">
    <property type="entry name" value="Cytochrome_b561_oxidase"/>
</dbReference>
<feature type="domain" description="Lipid/polyisoprenoid-binding YceI-like" evidence="14">
    <location>
        <begin position="238"/>
        <end position="391"/>
    </location>
</feature>
<dbReference type="GO" id="GO:0022904">
    <property type="term" value="P:respiratory electron transport chain"/>
    <property type="evidence" value="ECO:0007669"/>
    <property type="project" value="InterPro"/>
</dbReference>
<protein>
    <recommendedName>
        <fullName evidence="14">Lipid/polyisoprenoid-binding YceI-like domain-containing protein</fullName>
    </recommendedName>
</protein>
<feature type="transmembrane region" description="Helical" evidence="13">
    <location>
        <begin position="12"/>
        <end position="33"/>
    </location>
</feature>
<keyword evidence="16" id="KW-1185">Reference proteome</keyword>
<evidence type="ECO:0000256" key="3">
    <source>
        <dbReference type="ARBA" id="ARBA00022448"/>
    </source>
</evidence>
<feature type="transmembrane region" description="Helical" evidence="13">
    <location>
        <begin position="95"/>
        <end position="116"/>
    </location>
</feature>
<keyword evidence="4" id="KW-1003">Cell membrane</keyword>
<evidence type="ECO:0000256" key="7">
    <source>
        <dbReference type="ARBA" id="ARBA00022723"/>
    </source>
</evidence>
<dbReference type="InterPro" id="IPR016174">
    <property type="entry name" value="Di-haem_cyt_TM"/>
</dbReference>
<keyword evidence="5" id="KW-0349">Heme</keyword>
<keyword evidence="8" id="KW-0249">Electron transport</keyword>
<dbReference type="GO" id="GO:0020037">
    <property type="term" value="F:heme binding"/>
    <property type="evidence" value="ECO:0007669"/>
    <property type="project" value="TreeGrafter"/>
</dbReference>
<keyword evidence="6 13" id="KW-0812">Transmembrane</keyword>
<evidence type="ECO:0000256" key="8">
    <source>
        <dbReference type="ARBA" id="ARBA00022982"/>
    </source>
</evidence>
<keyword evidence="3" id="KW-0813">Transport</keyword>
<proteinExistence type="inferred from homology"/>
<dbReference type="Proteomes" id="UP000193623">
    <property type="component" value="Unassembled WGS sequence"/>
</dbReference>
<dbReference type="Gene3D" id="2.40.128.110">
    <property type="entry name" value="Lipid/polyisoprenoid-binding, YceI-like"/>
    <property type="match status" value="1"/>
</dbReference>
<evidence type="ECO:0000256" key="11">
    <source>
        <dbReference type="ARBA" id="ARBA00023136"/>
    </source>
</evidence>
<evidence type="ECO:0000256" key="5">
    <source>
        <dbReference type="ARBA" id="ARBA00022617"/>
    </source>
</evidence>
<dbReference type="AlphaFoldDB" id="A0A1Y5SJ90"/>
<dbReference type="InterPro" id="IPR036761">
    <property type="entry name" value="TTHA0802/YceI-like_sf"/>
</dbReference>
<gene>
    <name evidence="15" type="ORF">PSJ8397_02129</name>
</gene>
<feature type="transmembrane region" description="Helical" evidence="13">
    <location>
        <begin position="149"/>
        <end position="171"/>
    </location>
</feature>
<evidence type="ECO:0000256" key="13">
    <source>
        <dbReference type="SAM" id="Phobius"/>
    </source>
</evidence>
<evidence type="ECO:0000256" key="1">
    <source>
        <dbReference type="ARBA" id="ARBA00001970"/>
    </source>
</evidence>
<keyword evidence="7" id="KW-0479">Metal-binding</keyword>
<evidence type="ECO:0000259" key="14">
    <source>
        <dbReference type="SMART" id="SM00867"/>
    </source>
</evidence>
<comment type="cofactor">
    <cofactor evidence="1">
        <name>heme b</name>
        <dbReference type="ChEBI" id="CHEBI:60344"/>
    </cofactor>
</comment>
<comment type="similarity">
    <text evidence="12">Belongs to the cytochrome b561 family.</text>
</comment>
<feature type="transmembrane region" description="Helical" evidence="13">
    <location>
        <begin position="53"/>
        <end position="74"/>
    </location>
</feature>
<dbReference type="GO" id="GO:0005886">
    <property type="term" value="C:plasma membrane"/>
    <property type="evidence" value="ECO:0007669"/>
    <property type="project" value="UniProtKB-SubCell"/>
</dbReference>
<dbReference type="GO" id="GO:0046872">
    <property type="term" value="F:metal ion binding"/>
    <property type="evidence" value="ECO:0007669"/>
    <property type="project" value="UniProtKB-KW"/>
</dbReference>
<dbReference type="Gene3D" id="1.20.950.20">
    <property type="entry name" value="Transmembrane di-heme cytochromes, Chain C"/>
    <property type="match status" value="1"/>
</dbReference>
<dbReference type="SUPFAM" id="SSF81342">
    <property type="entry name" value="Transmembrane di-heme cytochromes"/>
    <property type="match status" value="1"/>
</dbReference>
<keyword evidence="11 13" id="KW-0472">Membrane</keyword>
<evidence type="ECO:0000313" key="16">
    <source>
        <dbReference type="Proteomes" id="UP000193623"/>
    </source>
</evidence>
<dbReference type="InterPro" id="IPR011577">
    <property type="entry name" value="Cyt_b561_bac/Ni-Hgenase"/>
</dbReference>
<evidence type="ECO:0000256" key="4">
    <source>
        <dbReference type="ARBA" id="ARBA00022475"/>
    </source>
</evidence>
<dbReference type="Pfam" id="PF01292">
    <property type="entry name" value="Ni_hydr_CYTB"/>
    <property type="match status" value="1"/>
</dbReference>
<dbReference type="OrthoDB" id="1247465at2"/>
<evidence type="ECO:0000256" key="9">
    <source>
        <dbReference type="ARBA" id="ARBA00022989"/>
    </source>
</evidence>
<evidence type="ECO:0000256" key="6">
    <source>
        <dbReference type="ARBA" id="ARBA00022692"/>
    </source>
</evidence>
<dbReference type="EMBL" id="FWFT01000003">
    <property type="protein sequence ID" value="SLN42068.1"/>
    <property type="molecule type" value="Genomic_DNA"/>
</dbReference>
<organism evidence="15 16">
    <name type="scientific">Pseudooctadecabacter jejudonensis</name>
    <dbReference type="NCBI Taxonomy" id="1391910"/>
    <lineage>
        <taxon>Bacteria</taxon>
        <taxon>Pseudomonadati</taxon>
        <taxon>Pseudomonadota</taxon>
        <taxon>Alphaproteobacteria</taxon>
        <taxon>Rhodobacterales</taxon>
        <taxon>Paracoccaceae</taxon>
        <taxon>Pseudooctadecabacter</taxon>
    </lineage>
</organism>
<sequence>MITNTATRYGSLARGLHWIIAALIIAAMILGQIGKRTEPTAENIGFLTTLYSTHKTIGITVLTLAVVRVIWALTQPRPVPLHPERRAETFAAETAHWILYGALFALPLSGWVMHAAEDGFAPIWWPFGQNLPFVPKSDHWAEVAGTVHWAAGLTLGITLAAHIAGALKHALVDRDSTLARMWRGTQAGDRQAHAPHVASAFAGAVIWVGVLGLTLASFGGPPSGQAGTGQVAETSSGGWVAEAIDLTFTIQQLGSATDGRFETVMADIAYDADTGAGDVTVTIDMTSVALGSVTDQAKGSDFFDVDTHPTAVFEAAITRTDGVTHVADGTLTLTGAVVPVTMPFTLTLEDGLAEMVGSVTLDRRDFGIGESYGDESSVGFAVIVNVALSAAKG</sequence>
<reference evidence="15 16" key="1">
    <citation type="submission" date="2017-03" db="EMBL/GenBank/DDBJ databases">
        <authorList>
            <person name="Afonso C.L."/>
            <person name="Miller P.J."/>
            <person name="Scott M.A."/>
            <person name="Spackman E."/>
            <person name="Goraichik I."/>
            <person name="Dimitrov K.M."/>
            <person name="Suarez D.L."/>
            <person name="Swayne D.E."/>
        </authorList>
    </citation>
    <scope>NUCLEOTIDE SEQUENCE [LARGE SCALE GENOMIC DNA]</scope>
    <source>
        <strain evidence="15 16">CECT 8397</strain>
    </source>
</reference>
<feature type="transmembrane region" description="Helical" evidence="13">
    <location>
        <begin position="192"/>
        <end position="216"/>
    </location>
</feature>
<evidence type="ECO:0000313" key="15">
    <source>
        <dbReference type="EMBL" id="SLN42068.1"/>
    </source>
</evidence>
<evidence type="ECO:0000256" key="10">
    <source>
        <dbReference type="ARBA" id="ARBA00023004"/>
    </source>
</evidence>
<dbReference type="SMART" id="SM00867">
    <property type="entry name" value="YceI"/>
    <property type="match status" value="1"/>
</dbReference>
<dbReference type="PANTHER" id="PTHR30529:SF7">
    <property type="entry name" value="CYTOCHROME B561 BACTERIAL_NI-HYDROGENASE DOMAIN-CONTAINING PROTEIN"/>
    <property type="match status" value="1"/>
</dbReference>
<dbReference type="SUPFAM" id="SSF101874">
    <property type="entry name" value="YceI-like"/>
    <property type="match status" value="1"/>
</dbReference>
<dbReference type="GO" id="GO:0009055">
    <property type="term" value="F:electron transfer activity"/>
    <property type="evidence" value="ECO:0007669"/>
    <property type="project" value="InterPro"/>
</dbReference>
<keyword evidence="9 13" id="KW-1133">Transmembrane helix</keyword>
<dbReference type="InterPro" id="IPR007372">
    <property type="entry name" value="Lipid/polyisoprenoid-bd_YceI"/>
</dbReference>
<dbReference type="Pfam" id="PF04264">
    <property type="entry name" value="YceI"/>
    <property type="match status" value="1"/>
</dbReference>
<evidence type="ECO:0000256" key="2">
    <source>
        <dbReference type="ARBA" id="ARBA00004651"/>
    </source>
</evidence>
<evidence type="ECO:0000256" key="12">
    <source>
        <dbReference type="ARBA" id="ARBA00037975"/>
    </source>
</evidence>
<name>A0A1Y5SJ90_9RHOB</name>
<dbReference type="PANTHER" id="PTHR30529">
    <property type="entry name" value="CYTOCHROME B561"/>
    <property type="match status" value="1"/>
</dbReference>
<keyword evidence="10" id="KW-0408">Iron</keyword>